<feature type="domain" description="Response regulatory" evidence="2">
    <location>
        <begin position="7"/>
        <end position="121"/>
    </location>
</feature>
<dbReference type="PROSITE" id="PS50110">
    <property type="entry name" value="RESPONSE_REGULATORY"/>
    <property type="match status" value="1"/>
</dbReference>
<dbReference type="PANTHER" id="PTHR43228:SF1">
    <property type="entry name" value="TWO-COMPONENT RESPONSE REGULATOR ARR22"/>
    <property type="match status" value="1"/>
</dbReference>
<evidence type="ECO:0000313" key="3">
    <source>
        <dbReference type="EMBL" id="RRG20667.1"/>
    </source>
</evidence>
<dbReference type="EMBL" id="QQWG01000011">
    <property type="protein sequence ID" value="RRG20667.1"/>
    <property type="molecule type" value="Genomic_DNA"/>
</dbReference>
<sequence>MYVKAIKILWVDDEIDLLKPHIIFLEGKDYIVETCNNAPEAIDMVRNTHYDLVLLDENMPGMSGLEALSEIKAIDLTLPIVMITKSEEEDIMDEAIGGHISDYLIKPVNPKQILLSIKKNIDKRRLVSEKTTSAYQSRFSQLGMEINDCRNFEDWKQVYKKLVFWELELAGIEDSGMDEVLKMQKSEANNLFARYIKKNYLDWMNSDTKEKPLFSHDVFKKKVFPLLDKGEKVVFVLIDNLRVDQWQILYPIISEYFVMKDDDMYCSILPTATQYARNAMFAGLMPLDIQKRYPELWINDDEESSKNIHEEELIGLHLKRKFKDVKYNYEKVSSKKTGAKILDNLSTLLDSQLNVFVYNFVDMLSHARTESEMIRELANDEAAYRSLTSSWFEHSQLLELIKKLSDQDIKLIISTDHGAIRVQNSIKVVGDRQTNTNLRYKQGRNLNYNPKQVFEVTKPSEAHLPQMNMSSSYIFATGEDFLAYPNNYNYYSSYYKNTFQHGGISIEEMLIPLITLSPRKK</sequence>
<dbReference type="CDD" id="cd00156">
    <property type="entry name" value="REC"/>
    <property type="match status" value="1"/>
</dbReference>
<dbReference type="SMART" id="SM00448">
    <property type="entry name" value="REC"/>
    <property type="match status" value="1"/>
</dbReference>
<dbReference type="Gene3D" id="3.40.50.2300">
    <property type="match status" value="1"/>
</dbReference>
<dbReference type="OrthoDB" id="9813025at2"/>
<comment type="caution">
    <text evidence="3">The sequence shown here is derived from an EMBL/GenBank/DDBJ whole genome shotgun (WGS) entry which is preliminary data.</text>
</comment>
<organism evidence="3 4">
    <name type="scientific">Ancylomarina euxinus</name>
    <dbReference type="NCBI Taxonomy" id="2283627"/>
    <lineage>
        <taxon>Bacteria</taxon>
        <taxon>Pseudomonadati</taxon>
        <taxon>Bacteroidota</taxon>
        <taxon>Bacteroidia</taxon>
        <taxon>Marinilabiliales</taxon>
        <taxon>Marinifilaceae</taxon>
        <taxon>Ancylomarina</taxon>
    </lineage>
</organism>
<gene>
    <name evidence="3" type="ORF">DWB61_11675</name>
</gene>
<name>A0A425XZJ7_9BACT</name>
<accession>A0A425XZJ7</accession>
<reference evidence="3 4" key="1">
    <citation type="submission" date="2018-07" db="EMBL/GenBank/DDBJ databases">
        <title>Draft genome sequence of Ancylomarina sp. M1P.</title>
        <authorList>
            <person name="Yadav S."/>
            <person name="Villanueva L."/>
            <person name="Damste J.S.S."/>
        </authorList>
    </citation>
    <scope>NUCLEOTIDE SEQUENCE [LARGE SCALE GENOMIC DNA]</scope>
    <source>
        <strain evidence="3 4">M1P</strain>
    </source>
</reference>
<keyword evidence="1" id="KW-0597">Phosphoprotein</keyword>
<dbReference type="InterPro" id="IPR011006">
    <property type="entry name" value="CheY-like_superfamily"/>
</dbReference>
<evidence type="ECO:0000256" key="1">
    <source>
        <dbReference type="PROSITE-ProRule" id="PRU00169"/>
    </source>
</evidence>
<evidence type="ECO:0000313" key="4">
    <source>
        <dbReference type="Proteomes" id="UP000285794"/>
    </source>
</evidence>
<dbReference type="Pfam" id="PF08665">
    <property type="entry name" value="PglZ"/>
    <property type="match status" value="1"/>
</dbReference>
<protein>
    <submittedName>
        <fullName evidence="3">PglZ domain-containing protein</fullName>
    </submittedName>
</protein>
<dbReference type="SUPFAM" id="SSF52172">
    <property type="entry name" value="CheY-like"/>
    <property type="match status" value="1"/>
</dbReference>
<dbReference type="Proteomes" id="UP000285794">
    <property type="component" value="Unassembled WGS sequence"/>
</dbReference>
<evidence type="ECO:0000259" key="2">
    <source>
        <dbReference type="PROSITE" id="PS50110"/>
    </source>
</evidence>
<dbReference type="InterPro" id="IPR052048">
    <property type="entry name" value="ST_Response_Regulator"/>
</dbReference>
<feature type="modified residue" description="4-aspartylphosphate" evidence="1">
    <location>
        <position position="56"/>
    </location>
</feature>
<dbReference type="InterPro" id="IPR001789">
    <property type="entry name" value="Sig_transdc_resp-reg_receiver"/>
</dbReference>
<proteinExistence type="predicted"/>
<dbReference type="AlphaFoldDB" id="A0A425XZJ7"/>
<keyword evidence="4" id="KW-1185">Reference proteome</keyword>
<dbReference type="PANTHER" id="PTHR43228">
    <property type="entry name" value="TWO-COMPONENT RESPONSE REGULATOR"/>
    <property type="match status" value="1"/>
</dbReference>
<dbReference type="GO" id="GO:0000160">
    <property type="term" value="P:phosphorelay signal transduction system"/>
    <property type="evidence" value="ECO:0007669"/>
    <property type="project" value="InterPro"/>
</dbReference>
<dbReference type="Pfam" id="PF00072">
    <property type="entry name" value="Response_reg"/>
    <property type="match status" value="1"/>
</dbReference>